<sequence length="62" mass="6527">MVGVVSAGDHAGGANVAEAAAAVVVAAPATARRYRGVRRRPWGKWAAEIRDPRKAARYLKAV</sequence>
<protein>
    <recommendedName>
        <fullName evidence="6">AP2/ERF domain-containing protein</fullName>
    </recommendedName>
</protein>
<reference evidence="7" key="2">
    <citation type="submission" date="2015-06" db="UniProtKB">
        <authorList>
            <consortium name="EnsemblPlants"/>
        </authorList>
    </citation>
    <scope>IDENTIFICATION</scope>
</reference>
<keyword evidence="4" id="KW-0804">Transcription</keyword>
<dbReference type="Gramene" id="ORUFI02G21050.1">
    <property type="protein sequence ID" value="ORUFI02G21050.1"/>
    <property type="gene ID" value="ORUFI02G21050"/>
</dbReference>
<dbReference type="STRING" id="4529.A0A0E0NG75"/>
<dbReference type="HOGENOM" id="CLU_2908121_0_0_1"/>
<dbReference type="Gene3D" id="3.30.730.10">
    <property type="entry name" value="AP2/ERF domain"/>
    <property type="match status" value="1"/>
</dbReference>
<dbReference type="GO" id="GO:0005634">
    <property type="term" value="C:nucleus"/>
    <property type="evidence" value="ECO:0007669"/>
    <property type="project" value="UniProtKB-SubCell"/>
</dbReference>
<dbReference type="GO" id="GO:0009873">
    <property type="term" value="P:ethylene-activated signaling pathway"/>
    <property type="evidence" value="ECO:0007669"/>
    <property type="project" value="InterPro"/>
</dbReference>
<evidence type="ECO:0000313" key="7">
    <source>
        <dbReference type="EnsemblPlants" id="ORUFI02G21050.1"/>
    </source>
</evidence>
<dbReference type="PROSITE" id="PS51032">
    <property type="entry name" value="AP2_ERF"/>
    <property type="match status" value="1"/>
</dbReference>
<accession>A0A0E0NG75</accession>
<keyword evidence="8" id="KW-1185">Reference proteome</keyword>
<keyword evidence="3" id="KW-0238">DNA-binding</keyword>
<evidence type="ECO:0000256" key="1">
    <source>
        <dbReference type="ARBA" id="ARBA00004123"/>
    </source>
</evidence>
<dbReference type="SUPFAM" id="SSF54171">
    <property type="entry name" value="DNA-binding domain"/>
    <property type="match status" value="1"/>
</dbReference>
<organism evidence="7 8">
    <name type="scientific">Oryza rufipogon</name>
    <name type="common">Brownbeard rice</name>
    <name type="synonym">Asian wild rice</name>
    <dbReference type="NCBI Taxonomy" id="4529"/>
    <lineage>
        <taxon>Eukaryota</taxon>
        <taxon>Viridiplantae</taxon>
        <taxon>Streptophyta</taxon>
        <taxon>Embryophyta</taxon>
        <taxon>Tracheophyta</taxon>
        <taxon>Spermatophyta</taxon>
        <taxon>Magnoliopsida</taxon>
        <taxon>Liliopsida</taxon>
        <taxon>Poales</taxon>
        <taxon>Poaceae</taxon>
        <taxon>BOP clade</taxon>
        <taxon>Oryzoideae</taxon>
        <taxon>Oryzeae</taxon>
        <taxon>Oryzinae</taxon>
        <taxon>Oryza</taxon>
    </lineage>
</organism>
<dbReference type="EnsemblPlants" id="ORUFI02G21050.1">
    <property type="protein sequence ID" value="ORUFI02G21050.1"/>
    <property type="gene ID" value="ORUFI02G21050"/>
</dbReference>
<dbReference type="PANTHER" id="PTHR31190">
    <property type="entry name" value="DNA-BINDING DOMAIN"/>
    <property type="match status" value="1"/>
</dbReference>
<dbReference type="GO" id="GO:0003677">
    <property type="term" value="F:DNA binding"/>
    <property type="evidence" value="ECO:0007669"/>
    <property type="project" value="UniProtKB-KW"/>
</dbReference>
<feature type="domain" description="AP2/ERF" evidence="6">
    <location>
        <begin position="33"/>
        <end position="62"/>
    </location>
</feature>
<comment type="subcellular location">
    <subcellularLocation>
        <location evidence="1">Nucleus</location>
    </subcellularLocation>
</comment>
<evidence type="ECO:0000256" key="3">
    <source>
        <dbReference type="ARBA" id="ARBA00023125"/>
    </source>
</evidence>
<proteinExistence type="predicted"/>
<dbReference type="PANTHER" id="PTHR31190:SF160">
    <property type="entry name" value="OSJNBA0042L16.9 PROTEIN"/>
    <property type="match status" value="1"/>
</dbReference>
<dbReference type="InterPro" id="IPR044808">
    <property type="entry name" value="ERF_plant"/>
</dbReference>
<keyword evidence="5" id="KW-0539">Nucleus</keyword>
<dbReference type="GO" id="GO:0003700">
    <property type="term" value="F:DNA-binding transcription factor activity"/>
    <property type="evidence" value="ECO:0007669"/>
    <property type="project" value="InterPro"/>
</dbReference>
<dbReference type="InterPro" id="IPR016177">
    <property type="entry name" value="DNA-bd_dom_sf"/>
</dbReference>
<evidence type="ECO:0000256" key="2">
    <source>
        <dbReference type="ARBA" id="ARBA00023015"/>
    </source>
</evidence>
<reference evidence="8" key="1">
    <citation type="submission" date="2013-06" db="EMBL/GenBank/DDBJ databases">
        <authorList>
            <person name="Zhao Q."/>
        </authorList>
    </citation>
    <scope>NUCLEOTIDE SEQUENCE</scope>
    <source>
        <strain evidence="8">cv. W1943</strain>
    </source>
</reference>
<dbReference type="InterPro" id="IPR036955">
    <property type="entry name" value="AP2/ERF_dom_sf"/>
</dbReference>
<evidence type="ECO:0000259" key="6">
    <source>
        <dbReference type="PROSITE" id="PS51032"/>
    </source>
</evidence>
<dbReference type="InterPro" id="IPR001471">
    <property type="entry name" value="AP2/ERF_dom"/>
</dbReference>
<evidence type="ECO:0000256" key="4">
    <source>
        <dbReference type="ARBA" id="ARBA00023163"/>
    </source>
</evidence>
<dbReference type="Proteomes" id="UP000008022">
    <property type="component" value="Unassembled WGS sequence"/>
</dbReference>
<keyword evidence="2" id="KW-0805">Transcription regulation</keyword>
<name>A0A0E0NG75_ORYRU</name>
<evidence type="ECO:0000256" key="5">
    <source>
        <dbReference type="ARBA" id="ARBA00023242"/>
    </source>
</evidence>
<evidence type="ECO:0000313" key="8">
    <source>
        <dbReference type="Proteomes" id="UP000008022"/>
    </source>
</evidence>
<dbReference type="AlphaFoldDB" id="A0A0E0NG75"/>